<reference evidence="1" key="1">
    <citation type="journal article" date="2020" name="Nature">
        <title>Giant virus diversity and host interactions through global metagenomics.</title>
        <authorList>
            <person name="Schulz F."/>
            <person name="Roux S."/>
            <person name="Paez-Espino D."/>
            <person name="Jungbluth S."/>
            <person name="Walsh D.A."/>
            <person name="Denef V.J."/>
            <person name="McMahon K.D."/>
            <person name="Konstantinidis K.T."/>
            <person name="Eloe-Fadrosh E.A."/>
            <person name="Kyrpides N.C."/>
            <person name="Woyke T."/>
        </authorList>
    </citation>
    <scope>NUCLEOTIDE SEQUENCE</scope>
    <source>
        <strain evidence="1">GVMAG-M-3300025778-1</strain>
    </source>
</reference>
<dbReference type="AlphaFoldDB" id="A0A6C0J581"/>
<proteinExistence type="predicted"/>
<name>A0A6C0J581_9ZZZZ</name>
<protein>
    <submittedName>
        <fullName evidence="1">Uncharacterized protein</fullName>
    </submittedName>
</protein>
<evidence type="ECO:0000313" key="1">
    <source>
        <dbReference type="EMBL" id="QHT99930.1"/>
    </source>
</evidence>
<accession>A0A6C0J581</accession>
<organism evidence="1">
    <name type="scientific">viral metagenome</name>
    <dbReference type="NCBI Taxonomy" id="1070528"/>
    <lineage>
        <taxon>unclassified sequences</taxon>
        <taxon>metagenomes</taxon>
        <taxon>organismal metagenomes</taxon>
    </lineage>
</organism>
<sequence length="112" mass="12632">MNGIRRVLLDPMMMSQTVSVFLAINGLSQTMHEDILPRETLVFTASEATVQECIKRGYRFKRISQEEACAPLGWDFIQNVINRVAPFLYLKVNDTVDASSGGYRSHDPGIPR</sequence>
<dbReference type="EMBL" id="MN740319">
    <property type="protein sequence ID" value="QHT99930.1"/>
    <property type="molecule type" value="Genomic_DNA"/>
</dbReference>